<dbReference type="Pfam" id="PF01823">
    <property type="entry name" value="MACPF"/>
    <property type="match status" value="1"/>
</dbReference>
<dbReference type="Gene3D" id="2.90.10.10">
    <property type="entry name" value="Bulb-type lectin domain"/>
    <property type="match status" value="2"/>
</dbReference>
<dbReference type="RefSeq" id="WP_008510716.1">
    <property type="nucleotide sequence ID" value="NZ_CM001403.1"/>
</dbReference>
<protein>
    <submittedName>
        <fullName evidence="4">Membrane attack complex component/perforin (MACPF) domain-containing protein</fullName>
    </submittedName>
</protein>
<dbReference type="InterPro" id="IPR020864">
    <property type="entry name" value="MACPF"/>
</dbReference>
<keyword evidence="5" id="KW-1185">Reference proteome</keyword>
<feature type="region of interest" description="Disordered" evidence="1">
    <location>
        <begin position="132"/>
        <end position="152"/>
    </location>
</feature>
<sequence>MKKLLFLMVVTTMLWSCKRSTDVVPSDTFKTNNDLTKSFPGADGVNDVLGYGLDVTGNLQDINSQSNVPIIDMARFVNDYPNGIDKNNTTAGTDVSFAGATVLEYLQDISTNQGYGISGSFGATTATSDNKNPVSFTGSVSKNTSDENKNGYSSRYSYATYESIQRIRRLQFTSDISQSLLMSYLTPQFQTDIANMGADDLIAKYRTHVLLGIDIGGILKFDYSGSDYNTTDYSKKTSDIKVGLGVSVLNIIGVNLNYNRNSSEITQITNSTADREYKVNFYGGSNAGTTISIDKDGNPSQAINLGAWQQSITPYNAALIGVVKAVYIYDFIADPNKKAQVKAAVEQYIQSKQPTIITQIAQGSGIPTYWASRSIFLSGVMPADAIHTSDQPILSSDGINTIYSQNRAYRFVLQGDGNLVLYNSANVGLWDSRTNRSSSGWTYRLYYALDGNIILRKVSSTGAEADIWASYTEAPVGTGGTENARRAYMWVQNDGNVALYYNGLNNGQYSLEYSTATDGGRKSSRPGSFK</sequence>
<evidence type="ECO:0000259" key="3">
    <source>
        <dbReference type="PROSITE" id="PS51412"/>
    </source>
</evidence>
<dbReference type="SUPFAM" id="SSF51110">
    <property type="entry name" value="alpha-D-mannose-specific plant lectins"/>
    <property type="match status" value="1"/>
</dbReference>
<dbReference type="PROSITE" id="PS51412">
    <property type="entry name" value="MACPF_2"/>
    <property type="match status" value="1"/>
</dbReference>
<dbReference type="AlphaFoldDB" id="H1Y9A6"/>
<dbReference type="eggNOG" id="ENOG5032TIQ">
    <property type="taxonomic scope" value="Bacteria"/>
</dbReference>
<gene>
    <name evidence="4" type="ORF">Mucpa_5412</name>
</gene>
<feature type="domain" description="Bulb-type lectin" evidence="2">
    <location>
        <begin position="384"/>
        <end position="512"/>
    </location>
</feature>
<evidence type="ECO:0000313" key="4">
    <source>
        <dbReference type="EMBL" id="EHQ29484.1"/>
    </source>
</evidence>
<dbReference type="InterPro" id="IPR036426">
    <property type="entry name" value="Bulb-type_lectin_dom_sf"/>
</dbReference>
<proteinExistence type="predicted"/>
<accession>H1Y9A6</accession>
<evidence type="ECO:0000313" key="5">
    <source>
        <dbReference type="Proteomes" id="UP000002774"/>
    </source>
</evidence>
<dbReference type="InterPro" id="IPR001480">
    <property type="entry name" value="Bulb-type_lectin_dom"/>
</dbReference>
<organism evidence="4 5">
    <name type="scientific">Mucilaginibacter paludis DSM 18603</name>
    <dbReference type="NCBI Taxonomy" id="714943"/>
    <lineage>
        <taxon>Bacteria</taxon>
        <taxon>Pseudomonadati</taxon>
        <taxon>Bacteroidota</taxon>
        <taxon>Sphingobacteriia</taxon>
        <taxon>Sphingobacteriales</taxon>
        <taxon>Sphingobacteriaceae</taxon>
        <taxon>Mucilaginibacter</taxon>
    </lineage>
</organism>
<feature type="domain" description="MACPF" evidence="3">
    <location>
        <begin position="32"/>
        <end position="363"/>
    </location>
</feature>
<dbReference type="Proteomes" id="UP000002774">
    <property type="component" value="Chromosome"/>
</dbReference>
<evidence type="ECO:0000256" key="1">
    <source>
        <dbReference type="SAM" id="MobiDB-lite"/>
    </source>
</evidence>
<reference evidence="4" key="1">
    <citation type="submission" date="2011-09" db="EMBL/GenBank/DDBJ databases">
        <title>The permanent draft genome of Mucilaginibacter paludis DSM 18603.</title>
        <authorList>
            <consortium name="US DOE Joint Genome Institute (JGI-PGF)"/>
            <person name="Lucas S."/>
            <person name="Han J."/>
            <person name="Lapidus A."/>
            <person name="Bruce D."/>
            <person name="Goodwin L."/>
            <person name="Pitluck S."/>
            <person name="Peters L."/>
            <person name="Kyrpides N."/>
            <person name="Mavromatis K."/>
            <person name="Ivanova N."/>
            <person name="Mikhailova N."/>
            <person name="Held B."/>
            <person name="Detter J.C."/>
            <person name="Tapia R."/>
            <person name="Han C."/>
            <person name="Land M."/>
            <person name="Hauser L."/>
            <person name="Markowitz V."/>
            <person name="Cheng J.-F."/>
            <person name="Hugenholtz P."/>
            <person name="Woyke T."/>
            <person name="Wu D."/>
            <person name="Tindall B."/>
            <person name="Brambilla E."/>
            <person name="Klenk H.-P."/>
            <person name="Eisen J.A."/>
        </authorList>
    </citation>
    <scope>NUCLEOTIDE SEQUENCE [LARGE SCALE GENOMIC DNA]</scope>
    <source>
        <strain evidence="4">DSM 18603</strain>
    </source>
</reference>
<dbReference type="OrthoDB" id="1038436at2"/>
<feature type="compositionally biased region" description="Polar residues" evidence="1">
    <location>
        <begin position="132"/>
        <end position="143"/>
    </location>
</feature>
<name>H1Y9A6_9SPHI</name>
<dbReference type="HOGENOM" id="CLU_513698_0_0_10"/>
<dbReference type="PROSITE" id="PS50927">
    <property type="entry name" value="BULB_LECTIN"/>
    <property type="match status" value="1"/>
</dbReference>
<evidence type="ECO:0000259" key="2">
    <source>
        <dbReference type="PROSITE" id="PS50927"/>
    </source>
</evidence>
<dbReference type="EMBL" id="CM001403">
    <property type="protein sequence ID" value="EHQ29484.1"/>
    <property type="molecule type" value="Genomic_DNA"/>
</dbReference>